<dbReference type="RefSeq" id="WP_189002532.1">
    <property type="nucleotide sequence ID" value="NZ_BMOD01000006.1"/>
</dbReference>
<organism evidence="2 3">
    <name type="scientific">Deinococcus roseus</name>
    <dbReference type="NCBI Taxonomy" id="392414"/>
    <lineage>
        <taxon>Bacteria</taxon>
        <taxon>Thermotogati</taxon>
        <taxon>Deinococcota</taxon>
        <taxon>Deinococci</taxon>
        <taxon>Deinococcales</taxon>
        <taxon>Deinococcaceae</taxon>
        <taxon>Deinococcus</taxon>
    </lineage>
</organism>
<feature type="compositionally biased region" description="Polar residues" evidence="1">
    <location>
        <begin position="190"/>
        <end position="212"/>
    </location>
</feature>
<sequence>MKGQYRYILTRLCLTEGSLTIQKSLEPLIAEGISVLKTEKGDEYPVSLNAKQRRLQGLKPYYDAHQLSPNDVLSLEYVGSGVVQVSVEVKTQARPSNNQPTYQSNYPRPVVPPPPQRVVVEESAYLREVRLERRAPTPPPAEKPVQKERPEPAMQQRAQREAARTAQAQPERHEQRPERQERPVAETRSAPRQSQQQVQESSYLRETQQAQPVYQAPSIDPLVERFARDMGYHLRPINASAVVLEAQLGAHAYTVLLSTRADWDLFRQSTSTYRAVLVSELGAVLPPSDVKATQVTREALETLLSSNRMGNITPVELRGYWNTDTLTAEGARSITETTSRQLGERGVFSQVMLSLAAYSAHSTFRLEDLLPQLEGVVNHDELLEILMTLTRQPFLALNALPKHEFYVRHNMSDLLGQLSEYSRGLQVRLKVTGPKTLYGKEVVLR</sequence>
<evidence type="ECO:0000313" key="2">
    <source>
        <dbReference type="EMBL" id="GGJ33585.1"/>
    </source>
</evidence>
<feature type="compositionally biased region" description="Basic and acidic residues" evidence="1">
    <location>
        <begin position="170"/>
        <end position="185"/>
    </location>
</feature>
<proteinExistence type="predicted"/>
<comment type="caution">
    <text evidence="2">The sequence shown here is derived from an EMBL/GenBank/DDBJ whole genome shotgun (WGS) entry which is preliminary data.</text>
</comment>
<gene>
    <name evidence="2" type="ORF">GCM10008938_19780</name>
</gene>
<feature type="region of interest" description="Disordered" evidence="1">
    <location>
        <begin position="129"/>
        <end position="212"/>
    </location>
</feature>
<evidence type="ECO:0000313" key="3">
    <source>
        <dbReference type="Proteomes" id="UP000632222"/>
    </source>
</evidence>
<dbReference type="Proteomes" id="UP000632222">
    <property type="component" value="Unassembled WGS sequence"/>
</dbReference>
<protein>
    <submittedName>
        <fullName evidence="2">Uncharacterized protein</fullName>
    </submittedName>
</protein>
<keyword evidence="3" id="KW-1185">Reference proteome</keyword>
<accession>A0ABQ2CYN8</accession>
<feature type="region of interest" description="Disordered" evidence="1">
    <location>
        <begin position="90"/>
        <end position="115"/>
    </location>
</feature>
<feature type="compositionally biased region" description="Polar residues" evidence="1">
    <location>
        <begin position="93"/>
        <end position="106"/>
    </location>
</feature>
<reference evidence="3" key="1">
    <citation type="journal article" date="2019" name="Int. J. Syst. Evol. Microbiol.">
        <title>The Global Catalogue of Microorganisms (GCM) 10K type strain sequencing project: providing services to taxonomists for standard genome sequencing and annotation.</title>
        <authorList>
            <consortium name="The Broad Institute Genomics Platform"/>
            <consortium name="The Broad Institute Genome Sequencing Center for Infectious Disease"/>
            <person name="Wu L."/>
            <person name="Ma J."/>
        </authorList>
    </citation>
    <scope>NUCLEOTIDE SEQUENCE [LARGE SCALE GENOMIC DNA]</scope>
    <source>
        <strain evidence="3">JCM 14370</strain>
    </source>
</reference>
<dbReference type="EMBL" id="BMOD01000006">
    <property type="protein sequence ID" value="GGJ33585.1"/>
    <property type="molecule type" value="Genomic_DNA"/>
</dbReference>
<name>A0ABQ2CYN8_9DEIO</name>
<evidence type="ECO:0000256" key="1">
    <source>
        <dbReference type="SAM" id="MobiDB-lite"/>
    </source>
</evidence>